<name>A0AAV7TGY1_PLEWA</name>
<keyword evidence="3" id="KW-1185">Reference proteome</keyword>
<reference evidence="2" key="1">
    <citation type="journal article" date="2022" name="bioRxiv">
        <title>Sequencing and chromosome-scale assembly of the giantPleurodeles waltlgenome.</title>
        <authorList>
            <person name="Brown T."/>
            <person name="Elewa A."/>
            <person name="Iarovenko S."/>
            <person name="Subramanian E."/>
            <person name="Araus A.J."/>
            <person name="Petzold A."/>
            <person name="Susuki M."/>
            <person name="Suzuki K.-i.T."/>
            <person name="Hayashi T."/>
            <person name="Toyoda A."/>
            <person name="Oliveira C."/>
            <person name="Osipova E."/>
            <person name="Leigh N.D."/>
            <person name="Simon A."/>
            <person name="Yun M.H."/>
        </authorList>
    </citation>
    <scope>NUCLEOTIDE SEQUENCE</scope>
    <source>
        <strain evidence="2">20211129_DDA</strain>
        <tissue evidence="2">Liver</tissue>
    </source>
</reference>
<sequence>MGRGQTTKHGGRELLELCTSFGSSDITRGDRGDTSLPDQPGWSLEDAGAHLCREQTLGGLRRRRCAAAMRDRPVGWAARRCGRERKSGRCGWSRAPEPRRPWSPPLIGDRGLGGGAAPPSGKATR</sequence>
<dbReference type="EMBL" id="JANPWB010000006">
    <property type="protein sequence ID" value="KAJ1175073.1"/>
    <property type="molecule type" value="Genomic_DNA"/>
</dbReference>
<protein>
    <submittedName>
        <fullName evidence="2">Uncharacterized protein</fullName>
    </submittedName>
</protein>
<dbReference type="AlphaFoldDB" id="A0AAV7TGY1"/>
<gene>
    <name evidence="2" type="ORF">NDU88_000364</name>
</gene>
<organism evidence="2 3">
    <name type="scientific">Pleurodeles waltl</name>
    <name type="common">Iberian ribbed newt</name>
    <dbReference type="NCBI Taxonomy" id="8319"/>
    <lineage>
        <taxon>Eukaryota</taxon>
        <taxon>Metazoa</taxon>
        <taxon>Chordata</taxon>
        <taxon>Craniata</taxon>
        <taxon>Vertebrata</taxon>
        <taxon>Euteleostomi</taxon>
        <taxon>Amphibia</taxon>
        <taxon>Batrachia</taxon>
        <taxon>Caudata</taxon>
        <taxon>Salamandroidea</taxon>
        <taxon>Salamandridae</taxon>
        <taxon>Pleurodelinae</taxon>
        <taxon>Pleurodeles</taxon>
    </lineage>
</organism>
<accession>A0AAV7TGY1</accession>
<proteinExistence type="predicted"/>
<evidence type="ECO:0000313" key="3">
    <source>
        <dbReference type="Proteomes" id="UP001066276"/>
    </source>
</evidence>
<evidence type="ECO:0000256" key="1">
    <source>
        <dbReference type="SAM" id="MobiDB-lite"/>
    </source>
</evidence>
<comment type="caution">
    <text evidence="2">The sequence shown here is derived from an EMBL/GenBank/DDBJ whole genome shotgun (WGS) entry which is preliminary data.</text>
</comment>
<feature type="region of interest" description="Disordered" evidence="1">
    <location>
        <begin position="86"/>
        <end position="125"/>
    </location>
</feature>
<dbReference type="Proteomes" id="UP001066276">
    <property type="component" value="Chromosome 3_2"/>
</dbReference>
<evidence type="ECO:0000313" key="2">
    <source>
        <dbReference type="EMBL" id="KAJ1175073.1"/>
    </source>
</evidence>
<feature type="region of interest" description="Disordered" evidence="1">
    <location>
        <begin position="22"/>
        <end position="43"/>
    </location>
</feature>